<evidence type="ECO:0000256" key="3">
    <source>
        <dbReference type="ARBA" id="ARBA00022692"/>
    </source>
</evidence>
<keyword evidence="2" id="KW-0813">Transport</keyword>
<dbReference type="GeneID" id="66070915"/>
<accession>A0A9P7V4F0</accession>
<feature type="transmembrane region" description="Helical" evidence="6">
    <location>
        <begin position="277"/>
        <end position="294"/>
    </location>
</feature>
<dbReference type="KEGG" id="more:E1B28_001839"/>
<feature type="transmembrane region" description="Helical" evidence="6">
    <location>
        <begin position="338"/>
        <end position="356"/>
    </location>
</feature>
<gene>
    <name evidence="8" type="ORF">E1B28_001839</name>
</gene>
<sequence>MNETPIGLKWRAGFWYVTFVVWLGISVDILVYSIIVPVIPFRLEKLGYDNVSSRAGWLLFSYSVGLVLATIPTAMISERYNARQRPLVFGILLLIVAIIMLMEAPVYWLMVIARFLQGLASTLVWVPGLALLCDTVTENVVGRQMGITLSGISFGFLLGPPVGGALYDRFGFRGTCLFGVIAAFVDLIFRLIVIERKDALKWDFDPQIGAVNTTRPGDNASASAEQKNADGVVANVSQTNENENADTPPSEPNSEGTSKVHLSLAAVVLFLLKEPRAWTSILCILISGIIATLLEAPLPVHMNRVWNFDSQKVGLVFIASVVPSFVSTLLAGYFSDKFGAAPVMSIGLVLAIPFWISITYDILALFIVSFAVELFFISGAFAPLNAELAHVSRATEGIGYAHVSGAFNIAYGVGSAVGPIIGGQVFDHVKNGWPVLCYIAIGLVAATATLVFFGLGDESLFSKTRRFLDRRKSSDLPSSGST</sequence>
<dbReference type="EMBL" id="CM032181">
    <property type="protein sequence ID" value="KAG7100054.1"/>
    <property type="molecule type" value="Genomic_DNA"/>
</dbReference>
<feature type="transmembrane region" description="Helical" evidence="6">
    <location>
        <begin position="12"/>
        <end position="35"/>
    </location>
</feature>
<reference evidence="8" key="1">
    <citation type="journal article" date="2021" name="Genome Biol. Evol.">
        <title>The assembled and annotated genome of the fairy-ring fungus Marasmius oreades.</title>
        <authorList>
            <person name="Hiltunen M."/>
            <person name="Ament-Velasquez S.L."/>
            <person name="Johannesson H."/>
        </authorList>
    </citation>
    <scope>NUCLEOTIDE SEQUENCE</scope>
    <source>
        <strain evidence="8">03SP1</strain>
    </source>
</reference>
<dbReference type="RefSeq" id="XP_043016524.1">
    <property type="nucleotide sequence ID" value="XM_043147810.1"/>
</dbReference>
<dbReference type="InterPro" id="IPR036259">
    <property type="entry name" value="MFS_trans_sf"/>
</dbReference>
<keyword evidence="4 6" id="KW-1133">Transmembrane helix</keyword>
<dbReference type="AlphaFoldDB" id="A0A9P7V4F0"/>
<feature type="transmembrane region" description="Helical" evidence="6">
    <location>
        <begin position="314"/>
        <end position="331"/>
    </location>
</feature>
<evidence type="ECO:0000256" key="1">
    <source>
        <dbReference type="ARBA" id="ARBA00004141"/>
    </source>
</evidence>
<dbReference type="Proteomes" id="UP001049176">
    <property type="component" value="Chromosome 1"/>
</dbReference>
<comment type="subcellular location">
    <subcellularLocation>
        <location evidence="1">Membrane</location>
        <topology evidence="1">Multi-pass membrane protein</topology>
    </subcellularLocation>
</comment>
<evidence type="ECO:0000256" key="4">
    <source>
        <dbReference type="ARBA" id="ARBA00022989"/>
    </source>
</evidence>
<dbReference type="CDD" id="cd17325">
    <property type="entry name" value="MFS_MdtG_SLC18_like"/>
    <property type="match status" value="1"/>
</dbReference>
<evidence type="ECO:0000256" key="6">
    <source>
        <dbReference type="SAM" id="Phobius"/>
    </source>
</evidence>
<evidence type="ECO:0000259" key="7">
    <source>
        <dbReference type="PROSITE" id="PS50850"/>
    </source>
</evidence>
<feature type="transmembrane region" description="Helical" evidence="6">
    <location>
        <begin position="362"/>
        <end position="386"/>
    </location>
</feature>
<evidence type="ECO:0000256" key="5">
    <source>
        <dbReference type="ARBA" id="ARBA00023136"/>
    </source>
</evidence>
<feature type="domain" description="Major facilitator superfamily (MFS) profile" evidence="7">
    <location>
        <begin position="17"/>
        <end position="460"/>
    </location>
</feature>
<protein>
    <recommendedName>
        <fullName evidence="7">Major facilitator superfamily (MFS) profile domain-containing protein</fullName>
    </recommendedName>
</protein>
<dbReference type="InterPro" id="IPR050930">
    <property type="entry name" value="MFS_Vesicular_Transporter"/>
</dbReference>
<dbReference type="PANTHER" id="PTHR23506">
    <property type="entry name" value="GH10249P"/>
    <property type="match status" value="1"/>
</dbReference>
<feature type="transmembrane region" description="Helical" evidence="6">
    <location>
        <begin position="55"/>
        <end position="75"/>
    </location>
</feature>
<keyword evidence="5 6" id="KW-0472">Membrane</keyword>
<keyword evidence="3 6" id="KW-0812">Transmembrane</keyword>
<feature type="transmembrane region" description="Helical" evidence="6">
    <location>
        <begin position="145"/>
        <end position="166"/>
    </location>
</feature>
<evidence type="ECO:0000256" key="2">
    <source>
        <dbReference type="ARBA" id="ARBA00022448"/>
    </source>
</evidence>
<feature type="transmembrane region" description="Helical" evidence="6">
    <location>
        <begin position="87"/>
        <end position="109"/>
    </location>
</feature>
<comment type="caution">
    <text evidence="8">The sequence shown here is derived from an EMBL/GenBank/DDBJ whole genome shotgun (WGS) entry which is preliminary data.</text>
</comment>
<evidence type="ECO:0000313" key="8">
    <source>
        <dbReference type="EMBL" id="KAG7100054.1"/>
    </source>
</evidence>
<name>A0A9P7V4F0_9AGAR</name>
<proteinExistence type="predicted"/>
<dbReference type="PROSITE" id="PS50850">
    <property type="entry name" value="MFS"/>
    <property type="match status" value="1"/>
</dbReference>
<dbReference type="SUPFAM" id="SSF103473">
    <property type="entry name" value="MFS general substrate transporter"/>
    <property type="match status" value="1"/>
</dbReference>
<organism evidence="8 9">
    <name type="scientific">Marasmius oreades</name>
    <name type="common">fairy-ring Marasmius</name>
    <dbReference type="NCBI Taxonomy" id="181124"/>
    <lineage>
        <taxon>Eukaryota</taxon>
        <taxon>Fungi</taxon>
        <taxon>Dikarya</taxon>
        <taxon>Basidiomycota</taxon>
        <taxon>Agaricomycotina</taxon>
        <taxon>Agaricomycetes</taxon>
        <taxon>Agaricomycetidae</taxon>
        <taxon>Agaricales</taxon>
        <taxon>Marasmiineae</taxon>
        <taxon>Marasmiaceae</taxon>
        <taxon>Marasmius</taxon>
    </lineage>
</organism>
<feature type="transmembrane region" description="Helical" evidence="6">
    <location>
        <begin position="398"/>
        <end position="421"/>
    </location>
</feature>
<feature type="transmembrane region" description="Helical" evidence="6">
    <location>
        <begin position="433"/>
        <end position="456"/>
    </location>
</feature>
<dbReference type="GO" id="GO:0016020">
    <property type="term" value="C:membrane"/>
    <property type="evidence" value="ECO:0007669"/>
    <property type="project" value="UniProtKB-SubCell"/>
</dbReference>
<dbReference type="PANTHER" id="PTHR23506:SF23">
    <property type="entry name" value="GH10249P"/>
    <property type="match status" value="1"/>
</dbReference>
<dbReference type="InterPro" id="IPR011701">
    <property type="entry name" value="MFS"/>
</dbReference>
<feature type="transmembrane region" description="Helical" evidence="6">
    <location>
        <begin position="172"/>
        <end position="193"/>
    </location>
</feature>
<dbReference type="Gene3D" id="1.20.1250.20">
    <property type="entry name" value="MFS general substrate transporter like domains"/>
    <property type="match status" value="1"/>
</dbReference>
<dbReference type="InterPro" id="IPR020846">
    <property type="entry name" value="MFS_dom"/>
</dbReference>
<dbReference type="Pfam" id="PF07690">
    <property type="entry name" value="MFS_1"/>
    <property type="match status" value="1"/>
</dbReference>
<dbReference type="OrthoDB" id="440553at2759"/>
<dbReference type="GO" id="GO:0022857">
    <property type="term" value="F:transmembrane transporter activity"/>
    <property type="evidence" value="ECO:0007669"/>
    <property type="project" value="InterPro"/>
</dbReference>
<keyword evidence="9" id="KW-1185">Reference proteome</keyword>
<evidence type="ECO:0000313" key="9">
    <source>
        <dbReference type="Proteomes" id="UP001049176"/>
    </source>
</evidence>